<feature type="transmembrane region" description="Helical" evidence="2">
    <location>
        <begin position="12"/>
        <end position="33"/>
    </location>
</feature>
<gene>
    <name evidence="3" type="ORF">QRT03_01090</name>
</gene>
<dbReference type="RefSeq" id="WP_286050574.1">
    <property type="nucleotide sequence ID" value="NZ_JASVWF010000001.1"/>
</dbReference>
<dbReference type="Proteomes" id="UP001231924">
    <property type="component" value="Unassembled WGS sequence"/>
</dbReference>
<evidence type="ECO:0000256" key="2">
    <source>
        <dbReference type="SAM" id="Phobius"/>
    </source>
</evidence>
<keyword evidence="2" id="KW-1133">Transmembrane helix</keyword>
<keyword evidence="4" id="KW-1185">Reference proteome</keyword>
<evidence type="ECO:0000313" key="4">
    <source>
        <dbReference type="Proteomes" id="UP001231924"/>
    </source>
</evidence>
<keyword evidence="2" id="KW-0812">Transmembrane</keyword>
<feature type="compositionally biased region" description="Basic and acidic residues" evidence="1">
    <location>
        <begin position="73"/>
        <end position="82"/>
    </location>
</feature>
<name>A0ABT7M1K9_9PSEU</name>
<sequence length="82" mass="9082">METVLTLLLVRFAILAAVVAVLVVVGFAVVSRLRRRGQWERTRDRLTPFAAHAADRYGRRPGAGGALARAAARRLDDGRDRR</sequence>
<dbReference type="EMBL" id="JASVWF010000001">
    <property type="protein sequence ID" value="MDL5154540.1"/>
    <property type="molecule type" value="Genomic_DNA"/>
</dbReference>
<protein>
    <submittedName>
        <fullName evidence="3">Uncharacterized protein</fullName>
    </submittedName>
</protein>
<proteinExistence type="predicted"/>
<evidence type="ECO:0000313" key="3">
    <source>
        <dbReference type="EMBL" id="MDL5154540.1"/>
    </source>
</evidence>
<feature type="region of interest" description="Disordered" evidence="1">
    <location>
        <begin position="60"/>
        <end position="82"/>
    </location>
</feature>
<evidence type="ECO:0000256" key="1">
    <source>
        <dbReference type="SAM" id="MobiDB-lite"/>
    </source>
</evidence>
<organism evidence="3 4">
    <name type="scientific">Actinomycetospora termitidis</name>
    <dbReference type="NCBI Taxonomy" id="3053470"/>
    <lineage>
        <taxon>Bacteria</taxon>
        <taxon>Bacillati</taxon>
        <taxon>Actinomycetota</taxon>
        <taxon>Actinomycetes</taxon>
        <taxon>Pseudonocardiales</taxon>
        <taxon>Pseudonocardiaceae</taxon>
        <taxon>Actinomycetospora</taxon>
    </lineage>
</organism>
<accession>A0ABT7M1K9</accession>
<comment type="caution">
    <text evidence="3">The sequence shown here is derived from an EMBL/GenBank/DDBJ whole genome shotgun (WGS) entry which is preliminary data.</text>
</comment>
<keyword evidence="2" id="KW-0472">Membrane</keyword>
<reference evidence="3 4" key="1">
    <citation type="submission" date="2023-06" db="EMBL/GenBank/DDBJ databases">
        <title>Actinomycetospora Odt1-22.</title>
        <authorList>
            <person name="Supong K."/>
        </authorList>
    </citation>
    <scope>NUCLEOTIDE SEQUENCE [LARGE SCALE GENOMIC DNA]</scope>
    <source>
        <strain evidence="3 4">Odt1-22</strain>
    </source>
</reference>